<keyword evidence="3" id="KW-1185">Reference proteome</keyword>
<keyword evidence="1" id="KW-1133">Transmembrane helix</keyword>
<protein>
    <submittedName>
        <fullName evidence="2">Putative lipoprotein</fullName>
    </submittedName>
</protein>
<sequence length="117" mass="12038">MRIASGIISLVLGFAVLFQSCAVAGLGSFVAPDSTTGAVGMLVGILLLIGGAFSFQLPKVSVVICIIAALFAGIEAMNDFPDMKVWAVLCLILAVMNFFGGRKPKAPITNDPPAPSP</sequence>
<feature type="transmembrane region" description="Helical" evidence="1">
    <location>
        <begin position="34"/>
        <end position="53"/>
    </location>
</feature>
<evidence type="ECO:0000313" key="2">
    <source>
        <dbReference type="EMBL" id="CEO87606.1"/>
    </source>
</evidence>
<evidence type="ECO:0000313" key="3">
    <source>
        <dbReference type="Proteomes" id="UP000046155"/>
    </source>
</evidence>
<dbReference type="EMBL" id="CDRZ01000019">
    <property type="protein sequence ID" value="CEO87606.1"/>
    <property type="molecule type" value="Genomic_DNA"/>
</dbReference>
<reference evidence="3" key="1">
    <citation type="submission" date="2015-01" db="EMBL/GenBank/DDBJ databases">
        <authorList>
            <person name="Manzoor Shahid"/>
            <person name="Zubair Saima"/>
        </authorList>
    </citation>
    <scope>NUCLEOTIDE SEQUENCE [LARGE SCALE GENOMIC DNA]</scope>
    <source>
        <strain evidence="3">Sp3</strain>
    </source>
</reference>
<evidence type="ECO:0000256" key="1">
    <source>
        <dbReference type="SAM" id="Phobius"/>
    </source>
</evidence>
<dbReference type="RefSeq" id="WP_044663947.1">
    <property type="nucleotide sequence ID" value="NZ_CDRZ01000019.1"/>
</dbReference>
<name>A0A0B7MHY1_9FIRM</name>
<proteinExistence type="predicted"/>
<feature type="transmembrane region" description="Helical" evidence="1">
    <location>
        <begin position="83"/>
        <end position="100"/>
    </location>
</feature>
<dbReference type="PROSITE" id="PS51257">
    <property type="entry name" value="PROKAR_LIPOPROTEIN"/>
    <property type="match status" value="1"/>
</dbReference>
<dbReference type="AlphaFoldDB" id="A0A0B7MHY1"/>
<organism evidence="2 3">
    <name type="scientific">Syntrophaceticus schinkii</name>
    <dbReference type="NCBI Taxonomy" id="499207"/>
    <lineage>
        <taxon>Bacteria</taxon>
        <taxon>Bacillati</taxon>
        <taxon>Bacillota</taxon>
        <taxon>Clostridia</taxon>
        <taxon>Thermoanaerobacterales</taxon>
        <taxon>Thermoanaerobacterales Family III. Incertae Sedis</taxon>
        <taxon>Syntrophaceticus</taxon>
    </lineage>
</organism>
<keyword evidence="1" id="KW-0812">Transmembrane</keyword>
<keyword evidence="1" id="KW-0472">Membrane</keyword>
<keyword evidence="2" id="KW-0449">Lipoprotein</keyword>
<dbReference type="OrthoDB" id="2005058at2"/>
<gene>
    <name evidence="2" type="ORF">SSCH_1150015</name>
</gene>
<accession>A0A0B7MHY1</accession>
<feature type="transmembrane region" description="Helical" evidence="1">
    <location>
        <begin position="60"/>
        <end position="77"/>
    </location>
</feature>
<dbReference type="Proteomes" id="UP000046155">
    <property type="component" value="Unassembled WGS sequence"/>
</dbReference>